<dbReference type="InterPro" id="IPR001614">
    <property type="entry name" value="Myelin_PLP"/>
</dbReference>
<evidence type="ECO:0000313" key="3">
    <source>
        <dbReference type="Proteomes" id="UP000887577"/>
    </source>
</evidence>
<keyword evidence="2" id="KW-0812">Transmembrane</keyword>
<dbReference type="PANTHER" id="PTHR11683:SF12">
    <property type="entry name" value="M6, ISOFORM F"/>
    <property type="match status" value="1"/>
</dbReference>
<feature type="compositionally biased region" description="Basic and acidic residues" evidence="1">
    <location>
        <begin position="391"/>
        <end position="406"/>
    </location>
</feature>
<feature type="transmembrane region" description="Helical" evidence="2">
    <location>
        <begin position="204"/>
        <end position="226"/>
    </location>
</feature>
<dbReference type="GO" id="GO:0031175">
    <property type="term" value="P:neuron projection development"/>
    <property type="evidence" value="ECO:0007669"/>
    <property type="project" value="TreeGrafter"/>
</dbReference>
<feature type="compositionally biased region" description="Acidic residues" evidence="1">
    <location>
        <begin position="373"/>
        <end position="389"/>
    </location>
</feature>
<proteinExistence type="predicted"/>
<feature type="compositionally biased region" description="Basic and acidic residues" evidence="1">
    <location>
        <begin position="284"/>
        <end position="304"/>
    </location>
</feature>
<feature type="compositionally biased region" description="Basic and acidic residues" evidence="1">
    <location>
        <begin position="356"/>
        <end position="372"/>
    </location>
</feature>
<feature type="transmembrane region" description="Helical" evidence="2">
    <location>
        <begin position="77"/>
        <end position="99"/>
    </location>
</feature>
<organism evidence="3 4">
    <name type="scientific">Panagrolaimus superbus</name>
    <dbReference type="NCBI Taxonomy" id="310955"/>
    <lineage>
        <taxon>Eukaryota</taxon>
        <taxon>Metazoa</taxon>
        <taxon>Ecdysozoa</taxon>
        <taxon>Nematoda</taxon>
        <taxon>Chromadorea</taxon>
        <taxon>Rhabditida</taxon>
        <taxon>Tylenchina</taxon>
        <taxon>Panagrolaimomorpha</taxon>
        <taxon>Panagrolaimoidea</taxon>
        <taxon>Panagrolaimidae</taxon>
        <taxon>Panagrolaimus</taxon>
    </lineage>
</organism>
<dbReference type="WBParaSite" id="PSU_v2.g12327.t1">
    <property type="protein sequence ID" value="PSU_v2.g12327.t1"/>
    <property type="gene ID" value="PSU_v2.g12327"/>
</dbReference>
<dbReference type="PANTHER" id="PTHR11683">
    <property type="entry name" value="MYELIN PROTEOLIPID"/>
    <property type="match status" value="1"/>
</dbReference>
<dbReference type="GO" id="GO:0005886">
    <property type="term" value="C:plasma membrane"/>
    <property type="evidence" value="ECO:0007669"/>
    <property type="project" value="TreeGrafter"/>
</dbReference>
<sequence length="427" mass="48766">MYRRDSLNSELVDAVPAYPSKDGCINRVPYSSVMAFVMCIIGSILFATMIWSFNASIEQARRALDITNIPWLEQVHLAFIILAVLMAIFSLFLLLIGVLSTGSTREEIYKRKDSRRGGRIICAIAIVVSYLLNILWILIVSITAILSFIYYIFSRLCSSLQEYSENTCLDFDVFKPLVQQYSNPDLKLCGGNVQQFCAVTNTVFSWNIVGFIGALIIVLGLVQFIASNASNYAHVNNEQRYIELKEVLYMEGVVGRDFIPPPQPPVRAYPSPPTVPPPRARKSRPFDYRDESTPSRRRERERSLPRNTTQGMGSVRRNMFIVAVLISRFVQSKKMGRTQQRPKSKEEKLRARRKHILDEPVRKELFLDKGGEEDIQTDEDDGDDEDMPEEISTKKSEQSEHAPLPEKKKKKRKVKREGPGIYQVQTE</sequence>
<dbReference type="Proteomes" id="UP000887577">
    <property type="component" value="Unplaced"/>
</dbReference>
<feature type="region of interest" description="Disordered" evidence="1">
    <location>
        <begin position="333"/>
        <end position="427"/>
    </location>
</feature>
<reference evidence="4" key="1">
    <citation type="submission" date="2022-11" db="UniProtKB">
        <authorList>
            <consortium name="WormBaseParasite"/>
        </authorList>
    </citation>
    <scope>IDENTIFICATION</scope>
</reference>
<accession>A0A914XZE3</accession>
<feature type="transmembrane region" description="Helical" evidence="2">
    <location>
        <begin position="35"/>
        <end position="57"/>
    </location>
</feature>
<keyword evidence="2" id="KW-0472">Membrane</keyword>
<evidence type="ECO:0000313" key="4">
    <source>
        <dbReference type="WBParaSite" id="PSU_v2.g12327.t1"/>
    </source>
</evidence>
<keyword evidence="2" id="KW-1133">Transmembrane helix</keyword>
<keyword evidence="3" id="KW-1185">Reference proteome</keyword>
<evidence type="ECO:0000256" key="2">
    <source>
        <dbReference type="SAM" id="Phobius"/>
    </source>
</evidence>
<evidence type="ECO:0000256" key="1">
    <source>
        <dbReference type="SAM" id="MobiDB-lite"/>
    </source>
</evidence>
<protein>
    <submittedName>
        <fullName evidence="4">Uncharacterized protein</fullName>
    </submittedName>
</protein>
<name>A0A914XZE3_9BILA</name>
<feature type="region of interest" description="Disordered" evidence="1">
    <location>
        <begin position="261"/>
        <end position="315"/>
    </location>
</feature>
<feature type="transmembrane region" description="Helical" evidence="2">
    <location>
        <begin position="120"/>
        <end position="153"/>
    </location>
</feature>
<dbReference type="AlphaFoldDB" id="A0A914XZE3"/>
<feature type="compositionally biased region" description="Pro residues" evidence="1">
    <location>
        <begin position="261"/>
        <end position="278"/>
    </location>
</feature>
<dbReference type="Pfam" id="PF01275">
    <property type="entry name" value="Myelin_PLP"/>
    <property type="match status" value="1"/>
</dbReference>